<reference evidence="1" key="2">
    <citation type="submission" date="2021-01" db="EMBL/GenBank/DDBJ databases">
        <authorList>
            <person name="Schikora-Tamarit M.A."/>
        </authorList>
    </citation>
    <scope>NUCLEOTIDE SEQUENCE</scope>
    <source>
        <strain evidence="1">NCAIM Y.01608</strain>
    </source>
</reference>
<dbReference type="AlphaFoldDB" id="A0A9P8T8J4"/>
<name>A0A9P8T8J4_9ASCO</name>
<sequence length="292" mass="33242">MGIYNPSDSNNIESLVAKEEKPLNTSALSAINDSFDSLLSSANNLTSSSVSNLLDWSSKYLGDSGHDFHDNLVNAVDQVFDMFPLFNESPFGSFGRRFKNQETPYGLWAYPIPSAKLYARCQEMNGLSVWDANGAWRCLFPRASIPDDFGSALAREDVENDSSHQKGLFFQQYTDYLGFKVKMTELANKKRKEEWEKFKEEQKSKWDFYKDDKKWGDSPNFTGSSTSTTIRTLDDGDVEKVTVMKQFFSDGSSTVKETKEILDSAGERKTIDENCQKLPNQKKSGWFWDNEK</sequence>
<proteinExistence type="predicted"/>
<dbReference type="Proteomes" id="UP000788993">
    <property type="component" value="Unassembled WGS sequence"/>
</dbReference>
<dbReference type="Pfam" id="PF17234">
    <property type="entry name" value="MPM1"/>
    <property type="match status" value="1"/>
</dbReference>
<accession>A0A9P8T8J4</accession>
<comment type="caution">
    <text evidence="1">The sequence shown here is derived from an EMBL/GenBank/DDBJ whole genome shotgun (WGS) entry which is preliminary data.</text>
</comment>
<gene>
    <name evidence="1" type="ORF">OGATHE_002401</name>
</gene>
<dbReference type="EMBL" id="JAEUBD010000983">
    <property type="protein sequence ID" value="KAH3669589.1"/>
    <property type="molecule type" value="Genomic_DNA"/>
</dbReference>
<evidence type="ECO:0000313" key="1">
    <source>
        <dbReference type="EMBL" id="KAH3669589.1"/>
    </source>
</evidence>
<evidence type="ECO:0000313" key="2">
    <source>
        <dbReference type="Proteomes" id="UP000788993"/>
    </source>
</evidence>
<protein>
    <recommendedName>
        <fullName evidence="3">Mitochondrial peculiar membrane protein 1</fullName>
    </recommendedName>
</protein>
<reference evidence="1" key="1">
    <citation type="journal article" date="2021" name="Open Biol.">
        <title>Shared evolutionary footprints suggest mitochondrial oxidative damage underlies multiple complex I losses in fungi.</title>
        <authorList>
            <person name="Schikora-Tamarit M.A."/>
            <person name="Marcet-Houben M."/>
            <person name="Nosek J."/>
            <person name="Gabaldon T."/>
        </authorList>
    </citation>
    <scope>NUCLEOTIDE SEQUENCE</scope>
    <source>
        <strain evidence="1">NCAIM Y.01608</strain>
    </source>
</reference>
<evidence type="ECO:0008006" key="3">
    <source>
        <dbReference type="Google" id="ProtNLM"/>
    </source>
</evidence>
<keyword evidence="2" id="KW-1185">Reference proteome</keyword>
<dbReference type="InterPro" id="IPR035187">
    <property type="entry name" value="Mpm1"/>
</dbReference>
<organism evidence="1 2">
    <name type="scientific">Ogataea polymorpha</name>
    <dbReference type="NCBI Taxonomy" id="460523"/>
    <lineage>
        <taxon>Eukaryota</taxon>
        <taxon>Fungi</taxon>
        <taxon>Dikarya</taxon>
        <taxon>Ascomycota</taxon>
        <taxon>Saccharomycotina</taxon>
        <taxon>Pichiomycetes</taxon>
        <taxon>Pichiales</taxon>
        <taxon>Pichiaceae</taxon>
        <taxon>Ogataea</taxon>
    </lineage>
</organism>